<dbReference type="GeneID" id="85396419"/>
<organism evidence="1 2">
    <name type="scientific">Glomerella acutata</name>
    <name type="common">Colletotrichum acutatum</name>
    <dbReference type="NCBI Taxonomy" id="27357"/>
    <lineage>
        <taxon>Eukaryota</taxon>
        <taxon>Fungi</taxon>
        <taxon>Dikarya</taxon>
        <taxon>Ascomycota</taxon>
        <taxon>Pezizomycotina</taxon>
        <taxon>Sordariomycetes</taxon>
        <taxon>Hypocreomycetidae</taxon>
        <taxon>Glomerellales</taxon>
        <taxon>Glomerellaceae</taxon>
        <taxon>Colletotrichum</taxon>
        <taxon>Colletotrichum acutatum species complex</taxon>
    </lineage>
</organism>
<reference evidence="1" key="1">
    <citation type="submission" date="2021-12" db="EMBL/GenBank/DDBJ databases">
        <title>Comparative genomics, transcriptomics and evolutionary studies reveal genomic signatures of adaptation to plant cell wall in hemibiotrophic fungi.</title>
        <authorList>
            <consortium name="DOE Joint Genome Institute"/>
            <person name="Baroncelli R."/>
            <person name="Diaz J.F."/>
            <person name="Benocci T."/>
            <person name="Peng M."/>
            <person name="Battaglia E."/>
            <person name="Haridas S."/>
            <person name="Andreopoulos W."/>
            <person name="Labutti K."/>
            <person name="Pangilinan J."/>
            <person name="Floch G.L."/>
            <person name="Makela M.R."/>
            <person name="Henrissat B."/>
            <person name="Grigoriev I.V."/>
            <person name="Crouch J.A."/>
            <person name="De Vries R.P."/>
            <person name="Sukno S.A."/>
            <person name="Thon M.R."/>
        </authorList>
    </citation>
    <scope>NUCLEOTIDE SEQUENCE</scope>
    <source>
        <strain evidence="1">CBS 112980</strain>
    </source>
</reference>
<comment type="caution">
    <text evidence="1">The sequence shown here is derived from an EMBL/GenBank/DDBJ whole genome shotgun (WGS) entry which is preliminary data.</text>
</comment>
<dbReference type="EMBL" id="JAHMHS010000121">
    <property type="protein sequence ID" value="KAK1715530.1"/>
    <property type="molecule type" value="Genomic_DNA"/>
</dbReference>
<dbReference type="Proteomes" id="UP001244207">
    <property type="component" value="Unassembled WGS sequence"/>
</dbReference>
<evidence type="ECO:0000313" key="2">
    <source>
        <dbReference type="Proteomes" id="UP001244207"/>
    </source>
</evidence>
<sequence>MEAPGFLERFIGQSETIFPDGDLYVILVDSQHIMLGGFRVSSQICRVISTAFAKWIDAAFTVKDGCKAFCIFLAPGSSGIDGQALRCILSIMHHANIDQYNELEVGELLRVSEANLVLKCNNALAPRIGIWCQKAIRAITDKEQPPVVALGMLLKSADNFGAKDELVKLRQYAIRNLPISFREVWAQNPPLITLHKCKSLGGLQVDINDRVVRAFSHIWSFKSLLDTRGEGYITTKRLCLSCGRRHPSNAKVCHLCRNGTLYDDVCTRNSRVGEYFKLLALQTLWPIDVWRQENTTLWTIAQRVKTLASDNPHNCSGGSKCPLVVHLNALQVNLKRIRSGNEGEARKF</sequence>
<accession>A0AAD8UEN1</accession>
<proteinExistence type="predicted"/>
<dbReference type="RefSeq" id="XP_060360329.1">
    <property type="nucleotide sequence ID" value="XM_060512521.1"/>
</dbReference>
<dbReference type="AlphaFoldDB" id="A0AAD8UEN1"/>
<name>A0AAD8UEN1_GLOAC</name>
<gene>
    <name evidence="1" type="ORF">BDZ83DRAFT_722979</name>
</gene>
<protein>
    <submittedName>
        <fullName evidence="1">Uncharacterized protein</fullName>
    </submittedName>
</protein>
<keyword evidence="2" id="KW-1185">Reference proteome</keyword>
<evidence type="ECO:0000313" key="1">
    <source>
        <dbReference type="EMBL" id="KAK1715530.1"/>
    </source>
</evidence>